<dbReference type="SMART" id="SM00220">
    <property type="entry name" value="S_TKc"/>
    <property type="match status" value="1"/>
</dbReference>
<keyword evidence="5" id="KW-0067">ATP-binding</keyword>
<dbReference type="InterPro" id="IPR011009">
    <property type="entry name" value="Kinase-like_dom_sf"/>
</dbReference>
<dbReference type="CDD" id="cd05123">
    <property type="entry name" value="STKc_AGC"/>
    <property type="match status" value="1"/>
</dbReference>
<dbReference type="EMBL" id="JAQMWT010000101">
    <property type="protein sequence ID" value="KAJ8610540.1"/>
    <property type="molecule type" value="Genomic_DNA"/>
</dbReference>
<protein>
    <recommendedName>
        <fullName evidence="6">Protein kinase domain-containing protein</fullName>
    </recommendedName>
</protein>
<name>A0AAD7XQ88_9STRA</name>
<dbReference type="AlphaFoldDB" id="A0AAD7XQ88"/>
<dbReference type="InterPro" id="IPR045270">
    <property type="entry name" value="STKc_AGC"/>
</dbReference>
<evidence type="ECO:0000313" key="7">
    <source>
        <dbReference type="EMBL" id="KAJ8610540.1"/>
    </source>
</evidence>
<dbReference type="Gene3D" id="1.10.510.10">
    <property type="entry name" value="Transferase(Phosphotransferase) domain 1"/>
    <property type="match status" value="1"/>
</dbReference>
<evidence type="ECO:0000256" key="2">
    <source>
        <dbReference type="ARBA" id="ARBA00022679"/>
    </source>
</evidence>
<evidence type="ECO:0000256" key="4">
    <source>
        <dbReference type="ARBA" id="ARBA00022777"/>
    </source>
</evidence>
<comment type="caution">
    <text evidence="7">The sequence shown here is derived from an EMBL/GenBank/DDBJ whole genome shotgun (WGS) entry which is preliminary data.</text>
</comment>
<keyword evidence="4" id="KW-0418">Kinase</keyword>
<dbReference type="Proteomes" id="UP001230188">
    <property type="component" value="Unassembled WGS sequence"/>
</dbReference>
<keyword evidence="2" id="KW-0808">Transferase</keyword>
<keyword evidence="8" id="KW-1185">Reference proteome</keyword>
<feature type="domain" description="Protein kinase" evidence="6">
    <location>
        <begin position="237"/>
        <end position="501"/>
    </location>
</feature>
<dbReference type="GO" id="GO:0004674">
    <property type="term" value="F:protein serine/threonine kinase activity"/>
    <property type="evidence" value="ECO:0007669"/>
    <property type="project" value="UniProtKB-KW"/>
</dbReference>
<evidence type="ECO:0000313" key="8">
    <source>
        <dbReference type="Proteomes" id="UP001230188"/>
    </source>
</evidence>
<dbReference type="SUPFAM" id="SSF56112">
    <property type="entry name" value="Protein kinase-like (PK-like)"/>
    <property type="match status" value="1"/>
</dbReference>
<keyword evidence="1" id="KW-0723">Serine/threonine-protein kinase</keyword>
<evidence type="ECO:0000259" key="6">
    <source>
        <dbReference type="PROSITE" id="PS50011"/>
    </source>
</evidence>
<proteinExistence type="predicted"/>
<reference evidence="7" key="1">
    <citation type="submission" date="2023-01" db="EMBL/GenBank/DDBJ databases">
        <title>Metagenome sequencing of chrysophaentin producing Chrysophaeum taylorii.</title>
        <authorList>
            <person name="Davison J."/>
            <person name="Bewley C."/>
        </authorList>
    </citation>
    <scope>NUCLEOTIDE SEQUENCE</scope>
    <source>
        <strain evidence="7">NIES-1699</strain>
    </source>
</reference>
<dbReference type="Pfam" id="PF00069">
    <property type="entry name" value="Pkinase"/>
    <property type="match status" value="1"/>
</dbReference>
<evidence type="ECO:0000256" key="1">
    <source>
        <dbReference type="ARBA" id="ARBA00022527"/>
    </source>
</evidence>
<evidence type="ECO:0000256" key="3">
    <source>
        <dbReference type="ARBA" id="ARBA00022741"/>
    </source>
</evidence>
<dbReference type="InterPro" id="IPR000719">
    <property type="entry name" value="Prot_kinase_dom"/>
</dbReference>
<dbReference type="PANTHER" id="PTHR24355:SF18">
    <property type="entry name" value="G PROTEIN-COUPLED RECEPTOR KINASE"/>
    <property type="match status" value="1"/>
</dbReference>
<keyword evidence="3" id="KW-0547">Nucleotide-binding</keyword>
<sequence>MDLGSMHNILDNARLGKAFRKSDIPDPAEEYKTYSKDELIAFKQRAQIMGLLKVERILAGPLGFWMFTNWCSRQQDIHCKHVGLFLVDLTSMKLALGEKRKRARDNILKAYFPLKSDRIPKQPSYVSPEMVRKLRPPVPESAAKYADHVKVTILGDSRSSLMSRVSLSSGWPISRSRELIREDDPLTMFDVIEDLVIMYFEKVVMETWLNEESNPDFLEYMRYLKIQHDESLSLSMFSVFRNMGKGGFGLVKGCRTQTTGRMYALKEMDKKRVKKRKSKHLCDQECMVLKLIDSPFCINLKYAFQTPTSLVLIIDLMMGGDLRYHHHRKEKRFPEEWARYYGARTMLGLQALHDAGFIYRDLKPENILVADDGSTRLSDMGLAVRETPGLRGTAGTPGYCAPEMLLGKTYDRLVDWWSFGCFMYELCAHHSPFRTKDACGFNGIKEKHKAITAASCEMDIKWPASFSPDFLDLCQRLLTRDPNRRLGKQGGAAELMRHPFFKSLDWDMMKADGFASANAPEAPPLVPGKTLNIEDMAKIGDFAELGDEVQLEPADFPQDEWSFISQRAFQSEVVWLLQWRAETAGQPSATKSKACVIF</sequence>
<evidence type="ECO:0000256" key="5">
    <source>
        <dbReference type="ARBA" id="ARBA00022840"/>
    </source>
</evidence>
<accession>A0AAD7XQ88</accession>
<dbReference type="Gene3D" id="3.30.200.20">
    <property type="entry name" value="Phosphorylase Kinase, domain 1"/>
    <property type="match status" value="1"/>
</dbReference>
<dbReference type="PROSITE" id="PS50011">
    <property type="entry name" value="PROTEIN_KINASE_DOM"/>
    <property type="match status" value="1"/>
</dbReference>
<gene>
    <name evidence="7" type="ORF">CTAYLR_009749</name>
</gene>
<organism evidence="7 8">
    <name type="scientific">Chrysophaeum taylorii</name>
    <dbReference type="NCBI Taxonomy" id="2483200"/>
    <lineage>
        <taxon>Eukaryota</taxon>
        <taxon>Sar</taxon>
        <taxon>Stramenopiles</taxon>
        <taxon>Ochrophyta</taxon>
        <taxon>Pelagophyceae</taxon>
        <taxon>Pelagomonadales</taxon>
        <taxon>Pelagomonadaceae</taxon>
        <taxon>Chrysophaeum</taxon>
    </lineage>
</organism>
<dbReference type="PROSITE" id="PS00108">
    <property type="entry name" value="PROTEIN_KINASE_ST"/>
    <property type="match status" value="1"/>
</dbReference>
<dbReference type="PANTHER" id="PTHR24355">
    <property type="entry name" value="G PROTEIN-COUPLED RECEPTOR KINASE/RIBOSOMAL PROTEIN S6 KINASE"/>
    <property type="match status" value="1"/>
</dbReference>
<dbReference type="GO" id="GO:0005524">
    <property type="term" value="F:ATP binding"/>
    <property type="evidence" value="ECO:0007669"/>
    <property type="project" value="UniProtKB-KW"/>
</dbReference>
<dbReference type="InterPro" id="IPR008271">
    <property type="entry name" value="Ser/Thr_kinase_AS"/>
</dbReference>